<reference evidence="1 2" key="1">
    <citation type="journal article" date="2018" name="Sci. Rep.">
        <title>Genomic signatures of local adaptation to the degree of environmental predictability in rotifers.</title>
        <authorList>
            <person name="Franch-Gras L."/>
            <person name="Hahn C."/>
            <person name="Garcia-Roger E.M."/>
            <person name="Carmona M.J."/>
            <person name="Serra M."/>
            <person name="Gomez A."/>
        </authorList>
    </citation>
    <scope>NUCLEOTIDE SEQUENCE [LARGE SCALE GENOMIC DNA]</scope>
    <source>
        <strain evidence="1">HYR1</strain>
    </source>
</reference>
<sequence>MSDEQIVFLKNNLSLRDANGVYDILLYQNSQYWNKEHNLKSNTTRYACCQKAKNKCFASITIRNSNHTIARGKNNIRWKCEKTGTKTQVKCLGRAHTGSLLNGPVTVTREHNHIPVPEKEDCILAVQAMLEKASITNERPRTLIKRHQFEISNESASYMLRTNQIRQRMN</sequence>
<dbReference type="EMBL" id="REGN01002230">
    <property type="protein sequence ID" value="RNA29409.1"/>
    <property type="molecule type" value="Genomic_DNA"/>
</dbReference>
<evidence type="ECO:0008006" key="3">
    <source>
        <dbReference type="Google" id="ProtNLM"/>
    </source>
</evidence>
<organism evidence="1 2">
    <name type="scientific">Brachionus plicatilis</name>
    <name type="common">Marine rotifer</name>
    <name type="synonym">Brachionus muelleri</name>
    <dbReference type="NCBI Taxonomy" id="10195"/>
    <lineage>
        <taxon>Eukaryota</taxon>
        <taxon>Metazoa</taxon>
        <taxon>Spiralia</taxon>
        <taxon>Gnathifera</taxon>
        <taxon>Rotifera</taxon>
        <taxon>Eurotatoria</taxon>
        <taxon>Monogononta</taxon>
        <taxon>Pseudotrocha</taxon>
        <taxon>Ploima</taxon>
        <taxon>Brachionidae</taxon>
        <taxon>Brachionus</taxon>
    </lineage>
</organism>
<dbReference type="AlphaFoldDB" id="A0A3M7S161"/>
<gene>
    <name evidence="1" type="ORF">BpHYR1_013246</name>
</gene>
<comment type="caution">
    <text evidence="1">The sequence shown here is derived from an EMBL/GenBank/DDBJ whole genome shotgun (WGS) entry which is preliminary data.</text>
</comment>
<evidence type="ECO:0000313" key="2">
    <source>
        <dbReference type="Proteomes" id="UP000276133"/>
    </source>
</evidence>
<dbReference type="Gene3D" id="2.20.25.240">
    <property type="match status" value="1"/>
</dbReference>
<dbReference type="Proteomes" id="UP000276133">
    <property type="component" value="Unassembled WGS sequence"/>
</dbReference>
<name>A0A3M7S161_BRAPC</name>
<protein>
    <recommendedName>
        <fullName evidence="3">FLYWCH-type domain-containing protein</fullName>
    </recommendedName>
</protein>
<accession>A0A3M7S161</accession>
<evidence type="ECO:0000313" key="1">
    <source>
        <dbReference type="EMBL" id="RNA29409.1"/>
    </source>
</evidence>
<proteinExistence type="predicted"/>
<keyword evidence="2" id="KW-1185">Reference proteome</keyword>